<sequence length="119" mass="13549">MIILYHIYDFIIFMTADMAAYIDPHTIVAHADEILINYILRNPNINSLGNLQGMYNAIAWHNSGEMPIDLIQISLTQGTEADFNNMMNDDRAAIKAALPYVFHAFTHTNDYITLRDTLS</sequence>
<dbReference type="EMBL" id="MN448282">
    <property type="protein sequence ID" value="QFG74165.1"/>
    <property type="molecule type" value="Genomic_DNA"/>
</dbReference>
<proteinExistence type="predicted"/>
<evidence type="ECO:0000313" key="1">
    <source>
        <dbReference type="EMBL" id="QFG74165.1"/>
    </source>
</evidence>
<organism evidence="1">
    <name type="scientific">Megaviridae environmental sample</name>
    <dbReference type="NCBI Taxonomy" id="1737588"/>
    <lineage>
        <taxon>Viruses</taxon>
        <taxon>Varidnaviria</taxon>
        <taxon>Bamfordvirae</taxon>
        <taxon>Nucleocytoviricota</taxon>
        <taxon>Megaviricetes</taxon>
        <taxon>Imitervirales</taxon>
        <taxon>Mimiviridae</taxon>
        <taxon>environmental samples</taxon>
    </lineage>
</organism>
<accession>A0A5J6VJ19</accession>
<name>A0A5J6VJ19_9VIRU</name>
<protein>
    <submittedName>
        <fullName evidence="1">Uncharacterized protein</fullName>
    </submittedName>
</protein>
<reference evidence="1" key="1">
    <citation type="journal article" date="2019" name="Philos. Trans. R. Soc. Lond., B, Biol. Sci.">
        <title>Targeted metagenomic recovery of four divergent viruses reveals shared and distinctive characteristics of giant viruses of marine eukaryotes.</title>
        <authorList>
            <person name="Needham D.M."/>
            <person name="Poirier C."/>
            <person name="Hehenberger E."/>
            <person name="Jimenez V."/>
            <person name="Swalwell J.E."/>
            <person name="Santoro A.E."/>
            <person name="Worden A.Z."/>
        </authorList>
    </citation>
    <scope>NUCLEOTIDE SEQUENCE</scope>
    <source>
        <strain evidence="1">OPacV-662</strain>
    </source>
</reference>